<sequence length="509" mass="55414">MSLTLDSLPSSVPNHQHPATLDPNAVRRIAHHESDVVVVGAGILGTALAITFARQGRSVILLEKSLKEPDRIVGELLQPGGVEALKVLGLVECLEQIDAVKVKGYEVIYYGTGVEIAYPDNVIGKFRYGRQVDAGRGSADCVKSNSQARPEGRSFHHGRFIKRLRERALCEPNITVVESTVTGTVKNGWTGQVLGVTSMTKGEPDAYFGNLTVLADGYASRFRKEYISHTPVSKSKFWGLELIDADLPRPLHGHVVLGEGAPVLLYQIGSRETRALVDVPDGLESTSTTNGGVKGHLRNVVLPSLPKSVQPSFASALESGKLRSMPNSFLPPSTNRTPGLVILGDAMNMRHPLTGGGMTVAFNDVVLLRGLLSPETVPDLGNTRLVRQQMKTFHWQRKQLTSVINILAQALYSLFAANDPELKALQLGCFRYFQRGGQCIDGPVGLLAGIIRQPLVLFYHFFAVALLAIWLVSSKSSVWRTPLALASSVGIFWKACTVIFPFIFSEMRS</sequence>
<evidence type="ECO:0000256" key="13">
    <source>
        <dbReference type="ARBA" id="ARBA00023136"/>
    </source>
</evidence>
<dbReference type="PANTHER" id="PTHR10835">
    <property type="entry name" value="SQUALENE MONOOXYGENASE"/>
    <property type="match status" value="1"/>
</dbReference>
<dbReference type="GO" id="GO:0005789">
    <property type="term" value="C:endoplasmic reticulum membrane"/>
    <property type="evidence" value="ECO:0007669"/>
    <property type="project" value="UniProtKB-SubCell"/>
</dbReference>
<comment type="subcellular location">
    <subcellularLocation>
        <location evidence="3 16">Endoplasmic reticulum membrane</location>
        <topology evidence="3 16">Multi-pass membrane protein</topology>
    </subcellularLocation>
    <subcellularLocation>
        <location evidence="2">Microsome membrane</location>
        <topology evidence="2">Multi-pass membrane protein</topology>
    </subcellularLocation>
</comment>
<comment type="caution">
    <text evidence="19">The sequence shown here is derived from an EMBL/GenBank/DDBJ whole genome shotgun (WGS) entry which is preliminary data.</text>
</comment>
<keyword evidence="6 16" id="KW-0812">Transmembrane</keyword>
<comment type="similarity">
    <text evidence="4 16">Belongs to the squalene monooxygenase family.</text>
</comment>
<gene>
    <name evidence="19" type="primary">ERG1</name>
    <name evidence="19" type="ORF">HETSPECPRED_009562</name>
</gene>
<feature type="transmembrane region" description="Helical" evidence="16">
    <location>
        <begin position="484"/>
        <end position="504"/>
    </location>
</feature>
<keyword evidence="10" id="KW-0443">Lipid metabolism</keyword>
<keyword evidence="10" id="KW-0444">Lipid biosynthesis</keyword>
<evidence type="ECO:0000256" key="7">
    <source>
        <dbReference type="ARBA" id="ARBA00022824"/>
    </source>
</evidence>
<keyword evidence="12 16" id="KW-0560">Oxidoreductase</keyword>
<keyword evidence="9" id="KW-0492">Microsome</keyword>
<evidence type="ECO:0000256" key="6">
    <source>
        <dbReference type="ARBA" id="ARBA00022692"/>
    </source>
</evidence>
<dbReference type="SUPFAM" id="SSF51905">
    <property type="entry name" value="FAD/NAD(P)-binding domain"/>
    <property type="match status" value="1"/>
</dbReference>
<dbReference type="OrthoDB" id="1678617at2759"/>
<evidence type="ECO:0000256" key="2">
    <source>
        <dbReference type="ARBA" id="ARBA00004154"/>
    </source>
</evidence>
<dbReference type="AlphaFoldDB" id="A0A8H3EW46"/>
<evidence type="ECO:0000256" key="8">
    <source>
        <dbReference type="ARBA" id="ARBA00022827"/>
    </source>
</evidence>
<keyword evidence="5 16" id="KW-0285">Flavoprotein</keyword>
<evidence type="ECO:0000313" key="19">
    <source>
        <dbReference type="EMBL" id="CAF9909936.1"/>
    </source>
</evidence>
<evidence type="ECO:0000256" key="1">
    <source>
        <dbReference type="ARBA" id="ARBA00001974"/>
    </source>
</evidence>
<dbReference type="GO" id="GO:0004506">
    <property type="term" value="F:squalene monooxygenase activity"/>
    <property type="evidence" value="ECO:0007669"/>
    <property type="project" value="UniProtKB-UniRule"/>
</dbReference>
<comment type="cofactor">
    <cofactor evidence="1 16">
        <name>FAD</name>
        <dbReference type="ChEBI" id="CHEBI:57692"/>
    </cofactor>
</comment>
<feature type="transmembrane region" description="Helical" evidence="16">
    <location>
        <begin position="455"/>
        <end position="472"/>
    </location>
</feature>
<dbReference type="Gene3D" id="3.50.50.60">
    <property type="entry name" value="FAD/NAD(P)-binding domain"/>
    <property type="match status" value="1"/>
</dbReference>
<dbReference type="EC" id="1.14.14.17" evidence="16"/>
<comment type="function">
    <text evidence="16">Catalyzes the stereospecific oxidation of squalene to (S)-2,3-epoxysqualene, and is considered to be a rate-limiting enzyme in steroid biosynthesis.</text>
</comment>
<dbReference type="UniPathway" id="UPA00767">
    <property type="reaction ID" value="UER00752"/>
</dbReference>
<evidence type="ECO:0000256" key="16">
    <source>
        <dbReference type="RuleBase" id="RU367121"/>
    </source>
</evidence>
<dbReference type="FunFam" id="3.50.50.60:FF:000166">
    <property type="entry name" value="Squalene monooxygenase Erg1"/>
    <property type="match status" value="1"/>
</dbReference>
<evidence type="ECO:0000256" key="17">
    <source>
        <dbReference type="SAM" id="MobiDB-lite"/>
    </source>
</evidence>
<dbReference type="InterPro" id="IPR013698">
    <property type="entry name" value="Squalene_epoxidase"/>
</dbReference>
<feature type="region of interest" description="Disordered" evidence="17">
    <location>
        <begin position="1"/>
        <end position="20"/>
    </location>
</feature>
<dbReference type="EMBL" id="CAJPDS010000008">
    <property type="protein sequence ID" value="CAF9909936.1"/>
    <property type="molecule type" value="Genomic_DNA"/>
</dbReference>
<evidence type="ECO:0000256" key="12">
    <source>
        <dbReference type="ARBA" id="ARBA00023002"/>
    </source>
</evidence>
<keyword evidence="10" id="KW-0752">Steroid biosynthesis</keyword>
<dbReference type="GO" id="GO:0006696">
    <property type="term" value="P:ergosterol biosynthetic process"/>
    <property type="evidence" value="ECO:0007669"/>
    <property type="project" value="TreeGrafter"/>
</dbReference>
<feature type="domain" description="Squalene epoxidase" evidence="18">
    <location>
        <begin position="210"/>
        <end position="485"/>
    </location>
</feature>
<evidence type="ECO:0000256" key="3">
    <source>
        <dbReference type="ARBA" id="ARBA00004477"/>
    </source>
</evidence>
<evidence type="ECO:0000313" key="20">
    <source>
        <dbReference type="Proteomes" id="UP000664521"/>
    </source>
</evidence>
<organism evidence="19 20">
    <name type="scientific">Heterodermia speciosa</name>
    <dbReference type="NCBI Taxonomy" id="116794"/>
    <lineage>
        <taxon>Eukaryota</taxon>
        <taxon>Fungi</taxon>
        <taxon>Dikarya</taxon>
        <taxon>Ascomycota</taxon>
        <taxon>Pezizomycotina</taxon>
        <taxon>Lecanoromycetes</taxon>
        <taxon>OSLEUM clade</taxon>
        <taxon>Lecanoromycetidae</taxon>
        <taxon>Caliciales</taxon>
        <taxon>Physciaceae</taxon>
        <taxon>Heterodermia</taxon>
    </lineage>
</organism>
<dbReference type="PANTHER" id="PTHR10835:SF0">
    <property type="entry name" value="SQUALENE MONOOXYGENASE"/>
    <property type="match status" value="1"/>
</dbReference>
<accession>A0A8H3EW46</accession>
<comment type="pathway">
    <text evidence="15">Steroid metabolism; ergosterol biosynthesis.</text>
</comment>
<dbReference type="Pfam" id="PF08491">
    <property type="entry name" value="SE"/>
    <property type="match status" value="1"/>
</dbReference>
<dbReference type="PRINTS" id="PR00420">
    <property type="entry name" value="RNGMNOXGNASE"/>
</dbReference>
<keyword evidence="13 16" id="KW-0472">Membrane</keyword>
<evidence type="ECO:0000256" key="9">
    <source>
        <dbReference type="ARBA" id="ARBA00022848"/>
    </source>
</evidence>
<protein>
    <recommendedName>
        <fullName evidence="16">Squalene monooxygenase</fullName>
        <ecNumber evidence="16">1.14.14.17</ecNumber>
    </recommendedName>
</protein>
<evidence type="ECO:0000256" key="10">
    <source>
        <dbReference type="ARBA" id="ARBA00022955"/>
    </source>
</evidence>
<evidence type="ECO:0000256" key="4">
    <source>
        <dbReference type="ARBA" id="ARBA00008802"/>
    </source>
</evidence>
<keyword evidence="7 16" id="KW-0256">Endoplasmic reticulum</keyword>
<comment type="catalytic activity">
    <reaction evidence="16">
        <text>squalene + reduced [NADPH--hemoprotein reductase] + O2 = (S)-2,3-epoxysqualene + oxidized [NADPH--hemoprotein reductase] + H2O + H(+)</text>
        <dbReference type="Rhea" id="RHEA:25282"/>
        <dbReference type="Rhea" id="RHEA-COMP:11964"/>
        <dbReference type="Rhea" id="RHEA-COMP:11965"/>
        <dbReference type="ChEBI" id="CHEBI:15377"/>
        <dbReference type="ChEBI" id="CHEBI:15378"/>
        <dbReference type="ChEBI" id="CHEBI:15379"/>
        <dbReference type="ChEBI" id="CHEBI:15440"/>
        <dbReference type="ChEBI" id="CHEBI:15441"/>
        <dbReference type="ChEBI" id="CHEBI:57618"/>
        <dbReference type="ChEBI" id="CHEBI:58210"/>
        <dbReference type="EC" id="1.14.14.17"/>
    </reaction>
</comment>
<evidence type="ECO:0000256" key="11">
    <source>
        <dbReference type="ARBA" id="ARBA00022989"/>
    </source>
</evidence>
<keyword evidence="8 16" id="KW-0274">FAD</keyword>
<dbReference type="Proteomes" id="UP000664521">
    <property type="component" value="Unassembled WGS sequence"/>
</dbReference>
<feature type="compositionally biased region" description="Polar residues" evidence="17">
    <location>
        <begin position="1"/>
        <end position="14"/>
    </location>
</feature>
<evidence type="ECO:0000256" key="14">
    <source>
        <dbReference type="ARBA" id="ARBA00023221"/>
    </source>
</evidence>
<proteinExistence type="inferred from homology"/>
<keyword evidence="11 16" id="KW-1133">Transmembrane helix</keyword>
<name>A0A8H3EW46_9LECA</name>
<evidence type="ECO:0000256" key="15">
    <source>
        <dbReference type="ARBA" id="ARBA00029435"/>
    </source>
</evidence>
<evidence type="ECO:0000256" key="5">
    <source>
        <dbReference type="ARBA" id="ARBA00022630"/>
    </source>
</evidence>
<reference evidence="19" key="1">
    <citation type="submission" date="2021-03" db="EMBL/GenBank/DDBJ databases">
        <authorList>
            <person name="Tagirdzhanova G."/>
        </authorList>
    </citation>
    <scope>NUCLEOTIDE SEQUENCE</scope>
</reference>
<dbReference type="InterPro" id="IPR036188">
    <property type="entry name" value="FAD/NAD-bd_sf"/>
</dbReference>
<evidence type="ECO:0000259" key="18">
    <source>
        <dbReference type="Pfam" id="PF08491"/>
    </source>
</evidence>
<keyword evidence="20" id="KW-1185">Reference proteome</keyword>
<keyword evidence="14" id="KW-0753">Steroid metabolism</keyword>
<dbReference type="InterPro" id="IPR040125">
    <property type="entry name" value="Squalene_monox"/>
</dbReference>
<dbReference type="GO" id="GO:0050660">
    <property type="term" value="F:flavin adenine dinucleotide binding"/>
    <property type="evidence" value="ECO:0007669"/>
    <property type="project" value="UniProtKB-UniRule"/>
</dbReference>